<dbReference type="InterPro" id="IPR036770">
    <property type="entry name" value="Ankyrin_rpt-contain_sf"/>
</dbReference>
<dbReference type="AlphaFoldDB" id="A0A0H5DT88"/>
<evidence type="ECO:0000256" key="2">
    <source>
        <dbReference type="SAM" id="Coils"/>
    </source>
</evidence>
<keyword evidence="4" id="KW-1185">Reference proteome</keyword>
<feature type="coiled-coil region" evidence="2">
    <location>
        <begin position="333"/>
        <end position="360"/>
    </location>
</feature>
<feature type="coiled-coil region" evidence="2">
    <location>
        <begin position="743"/>
        <end position="770"/>
    </location>
</feature>
<reference evidence="4" key="1">
    <citation type="submission" date="2015-06" db="EMBL/GenBank/DDBJ databases">
        <authorList>
            <person name="Bertelli C."/>
        </authorList>
    </citation>
    <scope>NUCLEOTIDE SEQUENCE [LARGE SCALE GENOMIC DNA]</scope>
    <source>
        <strain evidence="4">CRIB-30</strain>
    </source>
</reference>
<keyword evidence="1" id="KW-0040">ANK repeat</keyword>
<evidence type="ECO:0000313" key="3">
    <source>
        <dbReference type="EMBL" id="CRX39573.1"/>
    </source>
</evidence>
<feature type="coiled-coil region" evidence="2">
    <location>
        <begin position="618"/>
        <end position="652"/>
    </location>
</feature>
<evidence type="ECO:0000313" key="4">
    <source>
        <dbReference type="Proteomes" id="UP000220251"/>
    </source>
</evidence>
<dbReference type="SUPFAM" id="SSF48403">
    <property type="entry name" value="Ankyrin repeat"/>
    <property type="match status" value="1"/>
</dbReference>
<dbReference type="Gene3D" id="1.25.40.20">
    <property type="entry name" value="Ankyrin repeat-containing domain"/>
    <property type="match status" value="1"/>
</dbReference>
<proteinExistence type="predicted"/>
<dbReference type="Pfam" id="PF12796">
    <property type="entry name" value="Ank_2"/>
    <property type="match status" value="1"/>
</dbReference>
<sequence>MLPVSQSQAEFSNTISQYQTIADKITPKTVTESVDTVVFKFASTILANQEYLQTDNPKIAHTLNQYKQLADTRCSPEVRAKMNEVFEQVFNSRTERFNEGMDHLLHHLPRSDVASFAEIHTEDGIPAAVLQLKEVLQDPSALLKFVTHGDKQFVSNMLFLCDIDVGSSNASGSTLLHLAASLKDGAKAVTALAEYGAHLEAMNGDRQTPLETAIHANHLPTIKAFVRAGAKIPPNFLSLNGNLSLDAQKYLAKNIMGQAASHLPRPTAEILTPPAKLTPGGFAQAALDYGALAIGQLPTVAAHVQVPASVAAYVTPMQALVPALKEGSLSIEESKLGKRNVALEEKVAQLREKIDQLDVQISQAKEPAKSALIKEKNRLQQDIGVLKEHGRKEARNSELEVYKKHVAFFQGTQGTATAFAGELAGVAAQGAKALTNASGLLATTFNALQNINDIHDLRLRRERLQDIATSLNSAYGELGAFYSQISAGPVERNNLLATLVEMKMSGVYEQSVLVQKEIDKLSSEIQSKGVLAGANIASTLMMGYACYQFYNRVISGDTSVGINAAVDNAAHIPLVVGIAQSAIPSIGSALSSGVGWLWNKAPTLRSKPPVPVEADAPYRVTNNDAKQMQGEKKRLESERTQIERELEGYEIALGTFEKPEPGSKEHTQLTERAAFIDSRLTQIGKDLRQWERHATADKEHETNLTKDKSNLESELDRVYHDLYVGYEIAFAAFEKPEPGSKEHTELTNKANDLEGRLARVDQELKEHQMARQVGMTREQFNERFNALKGALGYQDGRDFIYSLVKANGTTEAEFNEDPEGCLMKFFTT</sequence>
<dbReference type="Proteomes" id="UP000220251">
    <property type="component" value="Unassembled WGS sequence"/>
</dbReference>
<name>A0A0H5DT88_9BACT</name>
<dbReference type="PROSITE" id="PS50088">
    <property type="entry name" value="ANK_REPEAT"/>
    <property type="match status" value="1"/>
</dbReference>
<organism evidence="3 4">
    <name type="scientific">Estrella lausannensis</name>
    <dbReference type="NCBI Taxonomy" id="483423"/>
    <lineage>
        <taxon>Bacteria</taxon>
        <taxon>Pseudomonadati</taxon>
        <taxon>Chlamydiota</taxon>
        <taxon>Chlamydiia</taxon>
        <taxon>Parachlamydiales</taxon>
        <taxon>Candidatus Criblamydiaceae</taxon>
        <taxon>Estrella</taxon>
    </lineage>
</organism>
<keyword evidence="2" id="KW-0175">Coiled coil</keyword>
<protein>
    <submittedName>
        <fullName evidence="3">Uncharacterized protein</fullName>
    </submittedName>
</protein>
<dbReference type="InterPro" id="IPR002110">
    <property type="entry name" value="Ankyrin_rpt"/>
</dbReference>
<feature type="repeat" description="ANK" evidence="1">
    <location>
        <begin position="171"/>
        <end position="204"/>
    </location>
</feature>
<evidence type="ECO:0000256" key="1">
    <source>
        <dbReference type="PROSITE-ProRule" id="PRU00023"/>
    </source>
</evidence>
<dbReference type="RefSeq" id="WP_098039431.1">
    <property type="nucleotide sequence ID" value="NZ_CWGJ01000028.1"/>
</dbReference>
<gene>
    <name evidence="3" type="ORF">ELAC_2253</name>
</gene>
<dbReference type="EMBL" id="CWGJ01000028">
    <property type="protein sequence ID" value="CRX39573.1"/>
    <property type="molecule type" value="Genomic_DNA"/>
</dbReference>
<accession>A0A0H5DT88</accession>